<dbReference type="InterPro" id="IPR036397">
    <property type="entry name" value="RNaseH_sf"/>
</dbReference>
<keyword evidence="4" id="KW-0269">Exonuclease</keyword>
<comment type="function">
    <text evidence="5">Exoribonuclease involved in ribosome biosynthesis. Involved in the processing of ITS1, the internal transcribed spacer localized between the 18S and 5.8S rRNAs.</text>
</comment>
<reference evidence="8 9" key="1">
    <citation type="journal article" date="2014" name="Genome Biol. Evol.">
        <title>Comparative genomics and transcriptomics analyses reveal divergent lifestyle features of nematode endoparasitic fungus Hirsutella minnesotensis.</title>
        <authorList>
            <person name="Lai Y."/>
            <person name="Liu K."/>
            <person name="Zhang X."/>
            <person name="Zhang X."/>
            <person name="Li K."/>
            <person name="Wang N."/>
            <person name="Shu C."/>
            <person name="Wu Y."/>
            <person name="Wang C."/>
            <person name="Bushley K.E."/>
            <person name="Xiang M."/>
            <person name="Liu X."/>
        </authorList>
    </citation>
    <scope>NUCLEOTIDE SEQUENCE [LARGE SCALE GENOMIC DNA]</scope>
    <source>
        <strain evidence="8 9">3608</strain>
    </source>
</reference>
<dbReference type="CDD" id="cd06137">
    <property type="entry name" value="DEDDh_RNase"/>
    <property type="match status" value="1"/>
</dbReference>
<dbReference type="GO" id="GO:0005634">
    <property type="term" value="C:nucleus"/>
    <property type="evidence" value="ECO:0007669"/>
    <property type="project" value="TreeGrafter"/>
</dbReference>
<dbReference type="InterPro" id="IPR013520">
    <property type="entry name" value="Ribonucl_H"/>
</dbReference>
<feature type="region of interest" description="Disordered" evidence="6">
    <location>
        <begin position="321"/>
        <end position="340"/>
    </location>
</feature>
<dbReference type="GO" id="GO:0004527">
    <property type="term" value="F:exonuclease activity"/>
    <property type="evidence" value="ECO:0007669"/>
    <property type="project" value="UniProtKB-KW"/>
</dbReference>
<keyword evidence="3" id="KW-0378">Hydrolase</keyword>
<sequence>MEAQYGPIPESPDNVQRLRQLVLSTDKLQKAGYVLSPLSSSELEKKRRCERCTRVLKPPRKDKPSGAKTSIVAPNASTSFNLKQARHVHATSAEEAQSLREFDQAFEDLTISLPAAPSKPAEVVLRCKFHPGIVANRKWTCCGNFMFAKPCAGEELHHPRQYTTGELEENWSFHITPLAPPASPRAAAVAIDCEMGTAASGESELIRVSVIDYFSRRILLDSLVWPDVKMAHYNTRFSGISKQVMDDACRRRRCLFGRAEARRAVWRFVGPDTVVIGHALHQDLTSLRWIHPLVVDTLILEKTKRGLELQAETAKAEKAEIAEQGDDQEPGQGGEAAAKNEGGLSLKMLAAQRLNRAIQIKGRGHDSVEDALATRDLLHWHVLNPVQGW</sequence>
<dbReference type="SUPFAM" id="SSF53098">
    <property type="entry name" value="Ribonuclease H-like"/>
    <property type="match status" value="1"/>
</dbReference>
<dbReference type="GO" id="GO:0000027">
    <property type="term" value="P:ribosomal large subunit assembly"/>
    <property type="evidence" value="ECO:0007669"/>
    <property type="project" value="TreeGrafter"/>
</dbReference>
<gene>
    <name evidence="8" type="ORF">HIM_08207</name>
</gene>
<dbReference type="OrthoDB" id="16516at2759"/>
<evidence type="ECO:0000256" key="6">
    <source>
        <dbReference type="SAM" id="MobiDB-lite"/>
    </source>
</evidence>
<protein>
    <recommendedName>
        <fullName evidence="7">Exonuclease domain-containing protein</fullName>
    </recommendedName>
</protein>
<organism evidence="8 9">
    <name type="scientific">Hirsutella minnesotensis 3608</name>
    <dbReference type="NCBI Taxonomy" id="1043627"/>
    <lineage>
        <taxon>Eukaryota</taxon>
        <taxon>Fungi</taxon>
        <taxon>Dikarya</taxon>
        <taxon>Ascomycota</taxon>
        <taxon>Pezizomycotina</taxon>
        <taxon>Sordariomycetes</taxon>
        <taxon>Hypocreomycetidae</taxon>
        <taxon>Hypocreales</taxon>
        <taxon>Ophiocordycipitaceae</taxon>
        <taxon>Hirsutella</taxon>
    </lineage>
</organism>
<dbReference type="PANTHER" id="PTHR12801">
    <property type="entry name" value="RNA EXONUCLEASE REXO1 / RECO3 FAMILY MEMBER-RELATED"/>
    <property type="match status" value="1"/>
</dbReference>
<evidence type="ECO:0000256" key="5">
    <source>
        <dbReference type="ARBA" id="ARBA00025599"/>
    </source>
</evidence>
<keyword evidence="1" id="KW-0698">rRNA processing</keyword>
<evidence type="ECO:0000256" key="4">
    <source>
        <dbReference type="ARBA" id="ARBA00022839"/>
    </source>
</evidence>
<dbReference type="InterPro" id="IPR047021">
    <property type="entry name" value="REXO1/3/4-like"/>
</dbReference>
<proteinExistence type="predicted"/>
<feature type="domain" description="Exonuclease" evidence="7">
    <location>
        <begin position="187"/>
        <end position="387"/>
    </location>
</feature>
<dbReference type="Proteomes" id="UP000054481">
    <property type="component" value="Unassembled WGS sequence"/>
</dbReference>
<keyword evidence="9" id="KW-1185">Reference proteome</keyword>
<dbReference type="Gene3D" id="3.30.420.10">
    <property type="entry name" value="Ribonuclease H-like superfamily/Ribonuclease H"/>
    <property type="match status" value="1"/>
</dbReference>
<evidence type="ECO:0000313" key="8">
    <source>
        <dbReference type="EMBL" id="KJZ72404.1"/>
    </source>
</evidence>
<evidence type="ECO:0000256" key="2">
    <source>
        <dbReference type="ARBA" id="ARBA00022722"/>
    </source>
</evidence>
<dbReference type="GO" id="GO:0003676">
    <property type="term" value="F:nucleic acid binding"/>
    <property type="evidence" value="ECO:0007669"/>
    <property type="project" value="InterPro"/>
</dbReference>
<dbReference type="InterPro" id="IPR012337">
    <property type="entry name" value="RNaseH-like_sf"/>
</dbReference>
<dbReference type="SMART" id="SM00479">
    <property type="entry name" value="EXOIII"/>
    <property type="match status" value="1"/>
</dbReference>
<dbReference type="PANTHER" id="PTHR12801:SF45">
    <property type="entry name" value="RNA EXONUCLEASE 4"/>
    <property type="match status" value="1"/>
</dbReference>
<accession>A0A0F8A3T8</accession>
<name>A0A0F8A3T8_9HYPO</name>
<keyword evidence="2" id="KW-0540">Nuclease</keyword>
<dbReference type="AlphaFoldDB" id="A0A0F8A3T8"/>
<dbReference type="EMBL" id="KQ030547">
    <property type="protein sequence ID" value="KJZ72404.1"/>
    <property type="molecule type" value="Genomic_DNA"/>
</dbReference>
<evidence type="ECO:0000256" key="3">
    <source>
        <dbReference type="ARBA" id="ARBA00022801"/>
    </source>
</evidence>
<evidence type="ECO:0000313" key="9">
    <source>
        <dbReference type="Proteomes" id="UP000054481"/>
    </source>
</evidence>
<evidence type="ECO:0000256" key="1">
    <source>
        <dbReference type="ARBA" id="ARBA00022552"/>
    </source>
</evidence>
<dbReference type="GO" id="GO:0006364">
    <property type="term" value="P:rRNA processing"/>
    <property type="evidence" value="ECO:0007669"/>
    <property type="project" value="UniProtKB-KW"/>
</dbReference>
<evidence type="ECO:0000259" key="7">
    <source>
        <dbReference type="SMART" id="SM00479"/>
    </source>
</evidence>